<keyword evidence="3" id="KW-1185">Reference proteome</keyword>
<gene>
    <name evidence="2" type="ORF">IWZ03DRAFT_55834</name>
</gene>
<comment type="caution">
    <text evidence="2">The sequence shown here is derived from an EMBL/GenBank/DDBJ whole genome shotgun (WGS) entry which is preliminary data.</text>
</comment>
<dbReference type="EMBL" id="JBBPHU010000011">
    <property type="protein sequence ID" value="KAK7512326.1"/>
    <property type="molecule type" value="Genomic_DNA"/>
</dbReference>
<protein>
    <recommendedName>
        <fullName evidence="4">Secreted protein</fullName>
    </recommendedName>
</protein>
<evidence type="ECO:0000256" key="1">
    <source>
        <dbReference type="SAM" id="MobiDB-lite"/>
    </source>
</evidence>
<evidence type="ECO:0000313" key="2">
    <source>
        <dbReference type="EMBL" id="KAK7512326.1"/>
    </source>
</evidence>
<reference evidence="2 3" key="1">
    <citation type="submission" date="2024-04" db="EMBL/GenBank/DDBJ databases">
        <title>Phyllosticta paracitricarpa is synonymous to the EU quarantine fungus P. citricarpa based on phylogenomic analyses.</title>
        <authorList>
            <consortium name="Lawrence Berkeley National Laboratory"/>
            <person name="Van Ingen-Buijs V.A."/>
            <person name="Van Westerhoven A.C."/>
            <person name="Haridas S."/>
            <person name="Skiadas P."/>
            <person name="Martin F."/>
            <person name="Groenewald J.Z."/>
            <person name="Crous P.W."/>
            <person name="Seidl M.F."/>
        </authorList>
    </citation>
    <scope>NUCLEOTIDE SEQUENCE [LARGE SCALE GENOMIC DNA]</scope>
    <source>
        <strain evidence="2 3">CBS 123371</strain>
    </source>
</reference>
<organism evidence="2 3">
    <name type="scientific">Phyllosticta citriasiana</name>
    <dbReference type="NCBI Taxonomy" id="595635"/>
    <lineage>
        <taxon>Eukaryota</taxon>
        <taxon>Fungi</taxon>
        <taxon>Dikarya</taxon>
        <taxon>Ascomycota</taxon>
        <taxon>Pezizomycotina</taxon>
        <taxon>Dothideomycetes</taxon>
        <taxon>Dothideomycetes incertae sedis</taxon>
        <taxon>Botryosphaeriales</taxon>
        <taxon>Phyllostictaceae</taxon>
        <taxon>Phyllosticta</taxon>
    </lineage>
</organism>
<dbReference type="Proteomes" id="UP001363622">
    <property type="component" value="Unassembled WGS sequence"/>
</dbReference>
<sequence>MVAPRLLVLVHRVVRTATMCQSPLSPDSSLHMRSSTAHTRPAGRQPVLFLLFVFPRPTTRPHHDPTSIHPHIRYLALLASLRARTAKILANGNVAPTNTHSAETKLETGCCACTTHSLRKARETTRQHGAPDRPTDPKVESWSRGVVESWSRGVVESRSCGVWGSCRGPVCFLACLPACLPACVTRIDVPAECASGTPTDRRTDRPMHRPTGWTGYRFFSLQKCACSAYIHTYIILQRDVVERLAGWLAGLRRSRASPVRLAVSAPKPSVCLTRRRRRRRRRWRVNPSRVLVNHICSACTAPRSKIQVDR</sequence>
<name>A0ABR1KCX6_9PEZI</name>
<evidence type="ECO:0008006" key="4">
    <source>
        <dbReference type="Google" id="ProtNLM"/>
    </source>
</evidence>
<feature type="region of interest" description="Disordered" evidence="1">
    <location>
        <begin position="122"/>
        <end position="141"/>
    </location>
</feature>
<proteinExistence type="predicted"/>
<accession>A0ABR1KCX6</accession>
<evidence type="ECO:0000313" key="3">
    <source>
        <dbReference type="Proteomes" id="UP001363622"/>
    </source>
</evidence>